<reference evidence="4 5" key="1">
    <citation type="submission" date="2016-01" db="EMBL/GenBank/DDBJ databases">
        <title>Whole genome sequence and analysis of Micromonospora rosaria DSM 803, which can produce antibacterial substance rosamicin.</title>
        <authorList>
            <person name="Yang H."/>
            <person name="He X."/>
            <person name="Zhu D."/>
        </authorList>
    </citation>
    <scope>NUCLEOTIDE SEQUENCE [LARGE SCALE GENOMIC DNA]</scope>
    <source>
        <strain evidence="4 5">DSM 803</strain>
    </source>
</reference>
<gene>
    <name evidence="4" type="ORF">AWW66_20740</name>
</gene>
<dbReference type="InterPro" id="IPR000866">
    <property type="entry name" value="AhpC/TSA"/>
</dbReference>
<evidence type="ECO:0000256" key="1">
    <source>
        <dbReference type="SAM" id="MobiDB-lite"/>
    </source>
</evidence>
<dbReference type="PROSITE" id="PS51257">
    <property type="entry name" value="PROKAR_LIPOPROTEIN"/>
    <property type="match status" value="1"/>
</dbReference>
<dbReference type="CDD" id="cd02966">
    <property type="entry name" value="TlpA_like_family"/>
    <property type="match status" value="1"/>
</dbReference>
<dbReference type="Proteomes" id="UP000070620">
    <property type="component" value="Unassembled WGS sequence"/>
</dbReference>
<dbReference type="InterPro" id="IPR050553">
    <property type="entry name" value="Thioredoxin_ResA/DsbE_sf"/>
</dbReference>
<dbReference type="GO" id="GO:0016491">
    <property type="term" value="F:oxidoreductase activity"/>
    <property type="evidence" value="ECO:0007669"/>
    <property type="project" value="InterPro"/>
</dbReference>
<sequence>MTRRRLLPLLLALLLAGTAGVAGCTGDPAEPAPPPPAGGAAALPGPVPTDLALRPAPEGAPAAPAFTGTLTDGTPLTAAQLWADRPVVLTFFSSWCTICADRQDALSELAATYRDRVVFVGVAAVDQPDDLQEYLRAHRVAYPVVVDEEQAIWRSYAVREPPAVVIVAKGGALLRGWPGGIEVADLDQRLRELVLAETP</sequence>
<dbReference type="InterPro" id="IPR036249">
    <property type="entry name" value="Thioredoxin-like_sf"/>
</dbReference>
<dbReference type="InterPro" id="IPR013766">
    <property type="entry name" value="Thioredoxin_domain"/>
</dbReference>
<keyword evidence="2" id="KW-0732">Signal</keyword>
<evidence type="ECO:0000256" key="2">
    <source>
        <dbReference type="SAM" id="SignalP"/>
    </source>
</evidence>
<dbReference type="RefSeq" id="WP_067369035.1">
    <property type="nucleotide sequence ID" value="NZ_JBIUBN010000002.1"/>
</dbReference>
<dbReference type="Gene3D" id="3.40.30.10">
    <property type="entry name" value="Glutaredoxin"/>
    <property type="match status" value="1"/>
</dbReference>
<accession>A0A136PNS1</accession>
<feature type="region of interest" description="Disordered" evidence="1">
    <location>
        <begin position="26"/>
        <end position="51"/>
    </location>
</feature>
<proteinExistence type="predicted"/>
<dbReference type="SUPFAM" id="SSF52833">
    <property type="entry name" value="Thioredoxin-like"/>
    <property type="match status" value="1"/>
</dbReference>
<comment type="caution">
    <text evidence="4">The sequence shown here is derived from an EMBL/GenBank/DDBJ whole genome shotgun (WGS) entry which is preliminary data.</text>
</comment>
<dbReference type="GO" id="GO:0016209">
    <property type="term" value="F:antioxidant activity"/>
    <property type="evidence" value="ECO:0007669"/>
    <property type="project" value="InterPro"/>
</dbReference>
<dbReference type="PANTHER" id="PTHR42852">
    <property type="entry name" value="THIOL:DISULFIDE INTERCHANGE PROTEIN DSBE"/>
    <property type="match status" value="1"/>
</dbReference>
<dbReference type="Pfam" id="PF00578">
    <property type="entry name" value="AhpC-TSA"/>
    <property type="match status" value="1"/>
</dbReference>
<dbReference type="AlphaFoldDB" id="A0A136PNS1"/>
<dbReference type="PROSITE" id="PS51352">
    <property type="entry name" value="THIOREDOXIN_2"/>
    <property type="match status" value="1"/>
</dbReference>
<dbReference type="EMBL" id="LRQV01000084">
    <property type="protein sequence ID" value="KXK60085.1"/>
    <property type="molecule type" value="Genomic_DNA"/>
</dbReference>
<evidence type="ECO:0000259" key="3">
    <source>
        <dbReference type="PROSITE" id="PS51352"/>
    </source>
</evidence>
<feature type="chain" id="PRO_5007478229" description="Thioredoxin domain-containing protein" evidence="2">
    <location>
        <begin position="22"/>
        <end position="199"/>
    </location>
</feature>
<organism evidence="4 5">
    <name type="scientific">Micromonospora rosaria</name>
    <dbReference type="NCBI Taxonomy" id="47874"/>
    <lineage>
        <taxon>Bacteria</taxon>
        <taxon>Bacillati</taxon>
        <taxon>Actinomycetota</taxon>
        <taxon>Actinomycetes</taxon>
        <taxon>Micromonosporales</taxon>
        <taxon>Micromonosporaceae</taxon>
        <taxon>Micromonospora</taxon>
    </lineage>
</organism>
<evidence type="ECO:0000313" key="5">
    <source>
        <dbReference type="Proteomes" id="UP000070620"/>
    </source>
</evidence>
<evidence type="ECO:0000313" key="4">
    <source>
        <dbReference type="EMBL" id="KXK60085.1"/>
    </source>
</evidence>
<protein>
    <recommendedName>
        <fullName evidence="3">Thioredoxin domain-containing protein</fullName>
    </recommendedName>
</protein>
<feature type="signal peptide" evidence="2">
    <location>
        <begin position="1"/>
        <end position="21"/>
    </location>
</feature>
<keyword evidence="5" id="KW-1185">Reference proteome</keyword>
<name>A0A136PNS1_9ACTN</name>
<feature type="domain" description="Thioredoxin" evidence="3">
    <location>
        <begin position="57"/>
        <end position="195"/>
    </location>
</feature>
<dbReference type="PANTHER" id="PTHR42852:SF17">
    <property type="entry name" value="THIOREDOXIN-LIKE PROTEIN HI_1115"/>
    <property type="match status" value="1"/>
</dbReference>